<name>A0A2C9UFY7_MANES</name>
<dbReference type="PANTHER" id="PTHR48452:SF1">
    <property type="entry name" value="FUSED COMPOUND LEAF 1"/>
    <property type="match status" value="1"/>
</dbReference>
<organism evidence="1 2">
    <name type="scientific">Manihot esculenta</name>
    <name type="common">Cassava</name>
    <name type="synonym">Jatropha manihot</name>
    <dbReference type="NCBI Taxonomy" id="3983"/>
    <lineage>
        <taxon>Eukaryota</taxon>
        <taxon>Viridiplantae</taxon>
        <taxon>Streptophyta</taxon>
        <taxon>Embryophyta</taxon>
        <taxon>Tracheophyta</taxon>
        <taxon>Spermatophyta</taxon>
        <taxon>Magnoliopsida</taxon>
        <taxon>eudicotyledons</taxon>
        <taxon>Gunneridae</taxon>
        <taxon>Pentapetalae</taxon>
        <taxon>rosids</taxon>
        <taxon>fabids</taxon>
        <taxon>Malpighiales</taxon>
        <taxon>Euphorbiaceae</taxon>
        <taxon>Crotonoideae</taxon>
        <taxon>Manihoteae</taxon>
        <taxon>Manihot</taxon>
    </lineage>
</organism>
<dbReference type="Gramene" id="Manes.15G136200.1.v8.1">
    <property type="protein sequence ID" value="Manes.15G136200.1.v8.1.CDS"/>
    <property type="gene ID" value="Manes.15G136200.v8.1"/>
</dbReference>
<protein>
    <recommendedName>
        <fullName evidence="3">KNOX2 domain-containing protein</fullName>
    </recommendedName>
</protein>
<reference evidence="2" key="1">
    <citation type="journal article" date="2016" name="Nat. Biotechnol.">
        <title>Sequencing wild and cultivated cassava and related species reveals extensive interspecific hybridization and genetic diversity.</title>
        <authorList>
            <person name="Bredeson J.V."/>
            <person name="Lyons J.B."/>
            <person name="Prochnik S.E."/>
            <person name="Wu G.A."/>
            <person name="Ha C.M."/>
            <person name="Edsinger-Gonzales E."/>
            <person name="Grimwood J."/>
            <person name="Schmutz J."/>
            <person name="Rabbi I.Y."/>
            <person name="Egesi C."/>
            <person name="Nauluvula P."/>
            <person name="Lebot V."/>
            <person name="Ndunguru J."/>
            <person name="Mkamilo G."/>
            <person name="Bart R.S."/>
            <person name="Setter T.L."/>
            <person name="Gleadow R.M."/>
            <person name="Kulakow P."/>
            <person name="Ferguson M.E."/>
            <person name="Rounsley S."/>
            <person name="Rokhsar D.S."/>
        </authorList>
    </citation>
    <scope>NUCLEOTIDE SEQUENCE [LARGE SCALE GENOMIC DNA]</scope>
    <source>
        <strain evidence="2">cv. AM560-2</strain>
    </source>
</reference>
<evidence type="ECO:0000313" key="1">
    <source>
        <dbReference type="EMBL" id="OAY29326.1"/>
    </source>
</evidence>
<sequence>MEVNSDENDRTIRVAGQKEEEEEEILKKRILLHPLFSLLVETHIDCIKEAYCIMLNKLKEAMKEPLQETESFIEGMYKQLNEINENHPEPNSSA</sequence>
<dbReference type="AlphaFoldDB" id="A0A2C9UFY7"/>
<evidence type="ECO:0000313" key="2">
    <source>
        <dbReference type="Proteomes" id="UP000091857"/>
    </source>
</evidence>
<keyword evidence="2" id="KW-1185">Reference proteome</keyword>
<comment type="caution">
    <text evidence="1">The sequence shown here is derived from an EMBL/GenBank/DDBJ whole genome shotgun (WGS) entry which is preliminary data.</text>
</comment>
<dbReference type="PANTHER" id="PTHR48452">
    <property type="entry name" value="FUSED COMPOUND LEAF 1"/>
    <property type="match status" value="1"/>
</dbReference>
<dbReference type="Proteomes" id="UP000091857">
    <property type="component" value="Chromosome 15"/>
</dbReference>
<evidence type="ECO:0008006" key="3">
    <source>
        <dbReference type="Google" id="ProtNLM"/>
    </source>
</evidence>
<accession>A0A2C9UFY7</accession>
<dbReference type="EMBL" id="CM004401">
    <property type="protein sequence ID" value="OAY29326.1"/>
    <property type="molecule type" value="Genomic_DNA"/>
</dbReference>
<gene>
    <name evidence="1" type="ORF">MANES_15G136200v8</name>
</gene>
<proteinExistence type="predicted"/>